<dbReference type="Proteomes" id="UP000029120">
    <property type="component" value="Chromosome 2"/>
</dbReference>
<keyword evidence="3" id="KW-1185">Reference proteome</keyword>
<protein>
    <submittedName>
        <fullName evidence="2">Uncharacterized protein</fullName>
    </submittedName>
</protein>
<feature type="region of interest" description="Disordered" evidence="1">
    <location>
        <begin position="72"/>
        <end position="161"/>
    </location>
</feature>
<organism evidence="2 3">
    <name type="scientific">Arabis alpina</name>
    <name type="common">Alpine rock-cress</name>
    <dbReference type="NCBI Taxonomy" id="50452"/>
    <lineage>
        <taxon>Eukaryota</taxon>
        <taxon>Viridiplantae</taxon>
        <taxon>Streptophyta</taxon>
        <taxon>Embryophyta</taxon>
        <taxon>Tracheophyta</taxon>
        <taxon>Spermatophyta</taxon>
        <taxon>Magnoliopsida</taxon>
        <taxon>eudicotyledons</taxon>
        <taxon>Gunneridae</taxon>
        <taxon>Pentapetalae</taxon>
        <taxon>rosids</taxon>
        <taxon>malvids</taxon>
        <taxon>Brassicales</taxon>
        <taxon>Brassicaceae</taxon>
        <taxon>Arabideae</taxon>
        <taxon>Arabis</taxon>
    </lineage>
</organism>
<evidence type="ECO:0000313" key="2">
    <source>
        <dbReference type="EMBL" id="KFK40490.1"/>
    </source>
</evidence>
<evidence type="ECO:0000313" key="3">
    <source>
        <dbReference type="Proteomes" id="UP000029120"/>
    </source>
</evidence>
<accession>A0A087HED8</accession>
<gene>
    <name evidence="2" type="ordered locus">AALP_Aa2g002500</name>
</gene>
<feature type="compositionally biased region" description="Basic and acidic residues" evidence="1">
    <location>
        <begin position="134"/>
        <end position="155"/>
    </location>
</feature>
<feature type="compositionally biased region" description="Polar residues" evidence="1">
    <location>
        <begin position="72"/>
        <end position="95"/>
    </location>
</feature>
<dbReference type="EMBL" id="CM002870">
    <property type="protein sequence ID" value="KFK40490.1"/>
    <property type="molecule type" value="Genomic_DNA"/>
</dbReference>
<dbReference type="OrthoDB" id="1113859at2759"/>
<proteinExistence type="predicted"/>
<sequence length="161" mass="17275">MEAPKDTNPIATAITTASLPARITQSDRVTISAASPIAPATILSSPKIGSYPSGICNTSNKRSITLVLSKETSLSNQLSPTTTHAELSTHISSSSKEGKNRYASLVSSEDDEETQVSEDDSEPLDLLTPTGKRILRERPVKPSTKAKEMKLHFESAPRGNR</sequence>
<evidence type="ECO:0000256" key="1">
    <source>
        <dbReference type="SAM" id="MobiDB-lite"/>
    </source>
</evidence>
<feature type="non-terminal residue" evidence="2">
    <location>
        <position position="161"/>
    </location>
</feature>
<dbReference type="Gramene" id="KFK40490">
    <property type="protein sequence ID" value="KFK40490"/>
    <property type="gene ID" value="AALP_AA2G002500"/>
</dbReference>
<dbReference type="AlphaFoldDB" id="A0A087HED8"/>
<name>A0A087HED8_ARAAL</name>
<feature type="compositionally biased region" description="Acidic residues" evidence="1">
    <location>
        <begin position="108"/>
        <end position="123"/>
    </location>
</feature>
<reference evidence="3" key="1">
    <citation type="journal article" date="2015" name="Nat. Plants">
        <title>Genome expansion of Arabis alpina linked with retrotransposition and reduced symmetric DNA methylation.</title>
        <authorList>
            <person name="Willing E.M."/>
            <person name="Rawat V."/>
            <person name="Mandakova T."/>
            <person name="Maumus F."/>
            <person name="James G.V."/>
            <person name="Nordstroem K.J."/>
            <person name="Becker C."/>
            <person name="Warthmann N."/>
            <person name="Chica C."/>
            <person name="Szarzynska B."/>
            <person name="Zytnicki M."/>
            <person name="Albani M.C."/>
            <person name="Kiefer C."/>
            <person name="Bergonzi S."/>
            <person name="Castaings L."/>
            <person name="Mateos J.L."/>
            <person name="Berns M.C."/>
            <person name="Bujdoso N."/>
            <person name="Piofczyk T."/>
            <person name="de Lorenzo L."/>
            <person name="Barrero-Sicilia C."/>
            <person name="Mateos I."/>
            <person name="Piednoel M."/>
            <person name="Hagmann J."/>
            <person name="Chen-Min-Tao R."/>
            <person name="Iglesias-Fernandez R."/>
            <person name="Schuster S.C."/>
            <person name="Alonso-Blanco C."/>
            <person name="Roudier F."/>
            <person name="Carbonero P."/>
            <person name="Paz-Ares J."/>
            <person name="Davis S.J."/>
            <person name="Pecinka A."/>
            <person name="Quesneville H."/>
            <person name="Colot V."/>
            <person name="Lysak M.A."/>
            <person name="Weigel D."/>
            <person name="Coupland G."/>
            <person name="Schneeberger K."/>
        </authorList>
    </citation>
    <scope>NUCLEOTIDE SEQUENCE [LARGE SCALE GENOMIC DNA]</scope>
    <source>
        <strain evidence="3">cv. Pajares</strain>
    </source>
</reference>